<reference evidence="2" key="1">
    <citation type="journal article" date="2020" name="Stud. Mycol.">
        <title>101 Dothideomycetes genomes: a test case for predicting lifestyles and emergence of pathogens.</title>
        <authorList>
            <person name="Haridas S."/>
            <person name="Albert R."/>
            <person name="Binder M."/>
            <person name="Bloem J."/>
            <person name="Labutti K."/>
            <person name="Salamov A."/>
            <person name="Andreopoulos B."/>
            <person name="Baker S."/>
            <person name="Barry K."/>
            <person name="Bills G."/>
            <person name="Bluhm B."/>
            <person name="Cannon C."/>
            <person name="Castanera R."/>
            <person name="Culley D."/>
            <person name="Daum C."/>
            <person name="Ezra D."/>
            <person name="Gonzalez J."/>
            <person name="Henrissat B."/>
            <person name="Kuo A."/>
            <person name="Liang C."/>
            <person name="Lipzen A."/>
            <person name="Lutzoni F."/>
            <person name="Magnuson J."/>
            <person name="Mondo S."/>
            <person name="Nolan M."/>
            <person name="Ohm R."/>
            <person name="Pangilinan J."/>
            <person name="Park H.-J."/>
            <person name="Ramirez L."/>
            <person name="Alfaro M."/>
            <person name="Sun H."/>
            <person name="Tritt A."/>
            <person name="Yoshinaga Y."/>
            <person name="Zwiers L.-H."/>
            <person name="Turgeon B."/>
            <person name="Goodwin S."/>
            <person name="Spatafora J."/>
            <person name="Crous P."/>
            <person name="Grigoriev I."/>
        </authorList>
    </citation>
    <scope>NUCLEOTIDE SEQUENCE</scope>
    <source>
        <strain evidence="2">CBS 122681</strain>
    </source>
</reference>
<organism evidence="2 3">
    <name type="scientific">Lophiostoma macrostomum CBS 122681</name>
    <dbReference type="NCBI Taxonomy" id="1314788"/>
    <lineage>
        <taxon>Eukaryota</taxon>
        <taxon>Fungi</taxon>
        <taxon>Dikarya</taxon>
        <taxon>Ascomycota</taxon>
        <taxon>Pezizomycotina</taxon>
        <taxon>Dothideomycetes</taxon>
        <taxon>Pleosporomycetidae</taxon>
        <taxon>Pleosporales</taxon>
        <taxon>Lophiostomataceae</taxon>
        <taxon>Lophiostoma</taxon>
    </lineage>
</organism>
<protein>
    <submittedName>
        <fullName evidence="2">Uncharacterized protein</fullName>
    </submittedName>
</protein>
<dbReference type="AlphaFoldDB" id="A0A6A6SS48"/>
<dbReference type="PANTHER" id="PTHR33365">
    <property type="entry name" value="YALI0B05434P"/>
    <property type="match status" value="1"/>
</dbReference>
<proteinExistence type="inferred from homology"/>
<feature type="non-terminal residue" evidence="2">
    <location>
        <position position="1"/>
    </location>
</feature>
<accession>A0A6A6SS48</accession>
<dbReference type="GO" id="GO:0043386">
    <property type="term" value="P:mycotoxin biosynthetic process"/>
    <property type="evidence" value="ECO:0007669"/>
    <property type="project" value="InterPro"/>
</dbReference>
<dbReference type="EMBL" id="MU004478">
    <property type="protein sequence ID" value="KAF2649811.1"/>
    <property type="molecule type" value="Genomic_DNA"/>
</dbReference>
<sequence>LTGNPFVGDPRPEHDKAWNTLIQNIHIRITSEEHALLLVPNNRSTLQLADGTSYMIGLGVYHELHCLKWIRHWIHREVYWPDLTGAALEERKWHIEHCLELLRVNTMCNPHLGPSTFYWRNTDPPQLGTHQHDVVQRKCVKWDIFDDWNSQRRVDATDKRVLRPPEK</sequence>
<evidence type="ECO:0000313" key="3">
    <source>
        <dbReference type="Proteomes" id="UP000799324"/>
    </source>
</evidence>
<gene>
    <name evidence="2" type="ORF">K491DRAFT_610045</name>
</gene>
<dbReference type="PANTHER" id="PTHR33365:SF7">
    <property type="entry name" value="TAT PATHWAY SIGNAL SEQUENCE"/>
    <property type="match status" value="1"/>
</dbReference>
<dbReference type="InterPro" id="IPR021765">
    <property type="entry name" value="UstYa-like"/>
</dbReference>
<evidence type="ECO:0000256" key="1">
    <source>
        <dbReference type="ARBA" id="ARBA00035112"/>
    </source>
</evidence>
<dbReference type="OrthoDB" id="3687641at2759"/>
<dbReference type="Proteomes" id="UP000799324">
    <property type="component" value="Unassembled WGS sequence"/>
</dbReference>
<comment type="similarity">
    <text evidence="1">Belongs to the ustYa family.</text>
</comment>
<keyword evidence="3" id="KW-1185">Reference proteome</keyword>
<name>A0A6A6SS48_9PLEO</name>
<evidence type="ECO:0000313" key="2">
    <source>
        <dbReference type="EMBL" id="KAF2649811.1"/>
    </source>
</evidence>
<dbReference type="Pfam" id="PF11807">
    <property type="entry name" value="UstYa"/>
    <property type="match status" value="1"/>
</dbReference>